<keyword evidence="5" id="KW-1185">Reference proteome</keyword>
<gene>
    <name evidence="4" type="ORF">TRICI_005827</name>
</gene>
<evidence type="ECO:0000259" key="3">
    <source>
        <dbReference type="Pfam" id="PF03725"/>
    </source>
</evidence>
<dbReference type="GO" id="GO:0000177">
    <property type="term" value="C:cytoplasmic exosome (RNase complex)"/>
    <property type="evidence" value="ECO:0007669"/>
    <property type="project" value="UniProtKB-ARBA"/>
</dbReference>
<protein>
    <submittedName>
        <fullName evidence="4">Uncharacterized protein</fullName>
    </submittedName>
</protein>
<evidence type="ECO:0000313" key="5">
    <source>
        <dbReference type="Proteomes" id="UP000761534"/>
    </source>
</evidence>
<feature type="domain" description="Exoribonuclease phosphorolytic" evidence="3">
    <location>
        <begin position="72"/>
        <end position="132"/>
    </location>
</feature>
<dbReference type="GO" id="GO:0071038">
    <property type="term" value="P:TRAMP-dependent tRNA surveillance pathway"/>
    <property type="evidence" value="ECO:0007669"/>
    <property type="project" value="UniProtKB-ARBA"/>
</dbReference>
<dbReference type="SUPFAM" id="SSF54211">
    <property type="entry name" value="Ribosomal protein S5 domain 2-like"/>
    <property type="match status" value="1"/>
</dbReference>
<dbReference type="GO" id="GO:0016075">
    <property type="term" value="P:rRNA catabolic process"/>
    <property type="evidence" value="ECO:0007669"/>
    <property type="project" value="TreeGrafter"/>
</dbReference>
<dbReference type="InterPro" id="IPR027408">
    <property type="entry name" value="PNPase/RNase_PH_dom_sf"/>
</dbReference>
<feature type="domain" description="Exoribonuclease phosphorolytic" evidence="2">
    <location>
        <begin position="8"/>
        <end position="69"/>
    </location>
</feature>
<dbReference type="AlphaFoldDB" id="A0A642UNX6"/>
<dbReference type="InterPro" id="IPR020568">
    <property type="entry name" value="Ribosomal_Su5_D2-typ_SF"/>
</dbReference>
<dbReference type="SUPFAM" id="SSF55666">
    <property type="entry name" value="Ribonuclease PH domain 2-like"/>
    <property type="match status" value="1"/>
</dbReference>
<dbReference type="InterPro" id="IPR015847">
    <property type="entry name" value="ExoRNase_PH_dom2"/>
</dbReference>
<dbReference type="GO" id="GO:0000176">
    <property type="term" value="C:nuclear exosome (RNase complex)"/>
    <property type="evidence" value="ECO:0007669"/>
    <property type="project" value="TreeGrafter"/>
</dbReference>
<dbReference type="PANTHER" id="PTHR11953:SF0">
    <property type="entry name" value="EXOSOME COMPLEX COMPONENT RRP41"/>
    <property type="match status" value="1"/>
</dbReference>
<comment type="caution">
    <text evidence="4">The sequence shown here is derived from an EMBL/GenBank/DDBJ whole genome shotgun (WGS) entry which is preliminary data.</text>
</comment>
<comment type="similarity">
    <text evidence="1">Belongs to the RNase PH family.</text>
</comment>
<dbReference type="InterPro" id="IPR050080">
    <property type="entry name" value="RNase_PH"/>
</dbReference>
<dbReference type="GO" id="GO:0071051">
    <property type="term" value="P:poly(A)-dependent snoRNA 3'-end processing"/>
    <property type="evidence" value="ECO:0007669"/>
    <property type="project" value="TreeGrafter"/>
</dbReference>
<reference evidence="4" key="1">
    <citation type="journal article" date="2019" name="G3 (Bethesda)">
        <title>Genome Assemblies of Two Rare Opportunistic Yeast Pathogens: Diutina rugosa (syn. Candida rugosa) and Trichomonascus ciferrii (syn. Candida ciferrii).</title>
        <authorList>
            <person name="Mixao V."/>
            <person name="Saus E."/>
            <person name="Hansen A.P."/>
            <person name="Lass-Florl C."/>
            <person name="Gabaldon T."/>
        </authorList>
    </citation>
    <scope>NUCLEOTIDE SEQUENCE</scope>
    <source>
        <strain evidence="4">CBS 4856</strain>
    </source>
</reference>
<dbReference type="GO" id="GO:0034475">
    <property type="term" value="P:U4 snRNA 3'-end processing"/>
    <property type="evidence" value="ECO:0007669"/>
    <property type="project" value="TreeGrafter"/>
</dbReference>
<dbReference type="Gene3D" id="3.30.230.70">
    <property type="entry name" value="GHMP Kinase, N-terminal domain"/>
    <property type="match status" value="1"/>
</dbReference>
<accession>A0A642UNX6</accession>
<dbReference type="GO" id="GO:0005730">
    <property type="term" value="C:nucleolus"/>
    <property type="evidence" value="ECO:0007669"/>
    <property type="project" value="TreeGrafter"/>
</dbReference>
<dbReference type="VEuPathDB" id="FungiDB:TRICI_005827"/>
<dbReference type="OrthoDB" id="437922at2759"/>
<name>A0A642UNX6_9ASCO</name>
<evidence type="ECO:0000259" key="2">
    <source>
        <dbReference type="Pfam" id="PF01138"/>
    </source>
</evidence>
<dbReference type="GO" id="GO:0003723">
    <property type="term" value="F:RNA binding"/>
    <property type="evidence" value="ECO:0007669"/>
    <property type="project" value="TreeGrafter"/>
</dbReference>
<dbReference type="GO" id="GO:0000467">
    <property type="term" value="P:exonucleolytic trimming to generate mature 3'-end of 5.8S rRNA from tricistronic rRNA transcript (SSU-rRNA, 5.8S rRNA, LSU-rRNA)"/>
    <property type="evidence" value="ECO:0007669"/>
    <property type="project" value="UniProtKB-ARBA"/>
</dbReference>
<dbReference type="Proteomes" id="UP000761534">
    <property type="component" value="Unassembled WGS sequence"/>
</dbReference>
<dbReference type="EMBL" id="SWFS01000459">
    <property type="protein sequence ID" value="KAA8902696.1"/>
    <property type="molecule type" value="Genomic_DNA"/>
</dbReference>
<sequence length="162" mass="17650">MQLTLFNQPSGSVQEINSILQRTFEEAIIGHLNPRTEITINLHILAQDGGMFPACVNAATLALVDAGIPMYDYVSACSCAIIDTTPLLDPNTLEEADLSYLTVGIIGKSEKISMLLCENRMALDRIEAVLAVTIAGCHSIRDQMNHQVRAHGKDRLSKIATE</sequence>
<evidence type="ECO:0000256" key="1">
    <source>
        <dbReference type="ARBA" id="ARBA00006678"/>
    </source>
</evidence>
<dbReference type="GO" id="GO:0071028">
    <property type="term" value="P:nuclear mRNA surveillance"/>
    <property type="evidence" value="ECO:0007669"/>
    <property type="project" value="TreeGrafter"/>
</dbReference>
<dbReference type="InterPro" id="IPR001247">
    <property type="entry name" value="ExoRNase_PH_dom1"/>
</dbReference>
<dbReference type="Pfam" id="PF03725">
    <property type="entry name" value="RNase_PH_C"/>
    <property type="match status" value="1"/>
</dbReference>
<dbReference type="PANTHER" id="PTHR11953">
    <property type="entry name" value="EXOSOME COMPLEX COMPONENT"/>
    <property type="match status" value="1"/>
</dbReference>
<proteinExistence type="inferred from homology"/>
<organism evidence="4 5">
    <name type="scientific">Trichomonascus ciferrii</name>
    <dbReference type="NCBI Taxonomy" id="44093"/>
    <lineage>
        <taxon>Eukaryota</taxon>
        <taxon>Fungi</taxon>
        <taxon>Dikarya</taxon>
        <taxon>Ascomycota</taxon>
        <taxon>Saccharomycotina</taxon>
        <taxon>Dipodascomycetes</taxon>
        <taxon>Dipodascales</taxon>
        <taxon>Trichomonascaceae</taxon>
        <taxon>Trichomonascus</taxon>
        <taxon>Trichomonascus ciferrii complex</taxon>
    </lineage>
</organism>
<dbReference type="Pfam" id="PF01138">
    <property type="entry name" value="RNase_PH"/>
    <property type="match status" value="1"/>
</dbReference>
<evidence type="ECO:0000313" key="4">
    <source>
        <dbReference type="EMBL" id="KAA8902696.1"/>
    </source>
</evidence>
<dbReference type="InterPro" id="IPR036345">
    <property type="entry name" value="ExoRNase_PH_dom2_sf"/>
</dbReference>